<dbReference type="AlphaFoldDB" id="A0A5R9L601"/>
<feature type="transmembrane region" description="Helical" evidence="5">
    <location>
        <begin position="327"/>
        <end position="352"/>
    </location>
</feature>
<feature type="transmembrane region" description="Helical" evidence="5">
    <location>
        <begin position="42"/>
        <end position="61"/>
    </location>
</feature>
<evidence type="ECO:0000256" key="3">
    <source>
        <dbReference type="ARBA" id="ARBA00022989"/>
    </source>
</evidence>
<feature type="transmembrane region" description="Helical" evidence="5">
    <location>
        <begin position="359"/>
        <end position="378"/>
    </location>
</feature>
<keyword evidence="4 5" id="KW-0472">Membrane</keyword>
<dbReference type="Pfam" id="PF01943">
    <property type="entry name" value="Polysacc_synt"/>
    <property type="match status" value="1"/>
</dbReference>
<proteinExistence type="predicted"/>
<evidence type="ECO:0000256" key="1">
    <source>
        <dbReference type="ARBA" id="ARBA00004141"/>
    </source>
</evidence>
<organism evidence="6 7">
    <name type="scientific">Dyadobacter luticola</name>
    <dbReference type="NCBI Taxonomy" id="1979387"/>
    <lineage>
        <taxon>Bacteria</taxon>
        <taxon>Pseudomonadati</taxon>
        <taxon>Bacteroidota</taxon>
        <taxon>Cytophagia</taxon>
        <taxon>Cytophagales</taxon>
        <taxon>Spirosomataceae</taxon>
        <taxon>Dyadobacter</taxon>
    </lineage>
</organism>
<feature type="transmembrane region" description="Helical" evidence="5">
    <location>
        <begin position="117"/>
        <end position="138"/>
    </location>
</feature>
<feature type="transmembrane region" description="Helical" evidence="5">
    <location>
        <begin position="384"/>
        <end position="406"/>
    </location>
</feature>
<dbReference type="EMBL" id="VCEJ01000002">
    <property type="protein sequence ID" value="TLV03710.1"/>
    <property type="molecule type" value="Genomic_DNA"/>
</dbReference>
<sequence>MSKKNLIKNIASLSVVQIANYVLPLISIPVISRVIGPDKFGVINYAVAFIAYFNILITYGFDLTATRKVAQDPENIALRNKVFSEVFQAKTLLFIISCLIFTICLNFVPPLKVEARVAIFSFLFCIGTLFTQNWLFLAMQDIPKVALFDFMSKLLFTVAVLLVVQHKEDYVWQPLITSLIQIVVAITSFTWAIKRYKLKMRWVGLDNIFALLKSESVVFFSFILINLYTTTNVIVLGLFQTPENVGYYTGGQKLIIVAYSVISLPLSHALFPYIGRAFAESREHGLLLVQKIIPLVFVLTGTLALGMFIFGPWALRLFYGPEFEPSVFVFQLLVFAPMFIAMGSIFGVQIMLNLKMDKLFFRITLTAAAISICVNFLLVKQFGYVGTALNWLITEIFIATTMYIFLRKAGLNPINLKWFHPRSFKEQLDPLLARFKGRKLFLSKE</sequence>
<dbReference type="RefSeq" id="WP_138364919.1">
    <property type="nucleotide sequence ID" value="NZ_VCEJ01000002.1"/>
</dbReference>
<evidence type="ECO:0000313" key="7">
    <source>
        <dbReference type="Proteomes" id="UP000306402"/>
    </source>
</evidence>
<accession>A0A5R9L601</accession>
<dbReference type="PANTHER" id="PTHR43424:SF1">
    <property type="entry name" value="LOCUS PUTATIVE PROTEIN 1-RELATED"/>
    <property type="match status" value="1"/>
</dbReference>
<reference evidence="6 7" key="1">
    <citation type="submission" date="2019-05" db="EMBL/GenBank/DDBJ databases">
        <authorList>
            <person name="Qu J.-H."/>
        </authorList>
    </citation>
    <scope>NUCLEOTIDE SEQUENCE [LARGE SCALE GENOMIC DNA]</scope>
    <source>
        <strain evidence="6 7">T17</strain>
    </source>
</reference>
<dbReference type="GO" id="GO:0016020">
    <property type="term" value="C:membrane"/>
    <property type="evidence" value="ECO:0007669"/>
    <property type="project" value="UniProtKB-SubCell"/>
</dbReference>
<keyword evidence="7" id="KW-1185">Reference proteome</keyword>
<feature type="transmembrane region" description="Helical" evidence="5">
    <location>
        <begin position="170"/>
        <end position="193"/>
    </location>
</feature>
<comment type="subcellular location">
    <subcellularLocation>
        <location evidence="1">Membrane</location>
        <topology evidence="1">Multi-pass membrane protein</topology>
    </subcellularLocation>
</comment>
<dbReference type="InterPro" id="IPR052556">
    <property type="entry name" value="PolySynth_Transporter"/>
</dbReference>
<dbReference type="OrthoDB" id="9815702at2"/>
<keyword evidence="2 5" id="KW-0812">Transmembrane</keyword>
<feature type="transmembrane region" description="Helical" evidence="5">
    <location>
        <begin position="91"/>
        <end position="111"/>
    </location>
</feature>
<name>A0A5R9L601_9BACT</name>
<dbReference type="PANTHER" id="PTHR43424">
    <property type="entry name" value="LOCUS PUTATIVE PROTEIN 1-RELATED"/>
    <property type="match status" value="1"/>
</dbReference>
<dbReference type="CDD" id="cd13128">
    <property type="entry name" value="MATE_Wzx_like"/>
    <property type="match status" value="1"/>
</dbReference>
<comment type="caution">
    <text evidence="6">The sequence shown here is derived from an EMBL/GenBank/DDBJ whole genome shotgun (WGS) entry which is preliminary data.</text>
</comment>
<feature type="transmembrane region" description="Helical" evidence="5">
    <location>
        <begin position="217"/>
        <end position="239"/>
    </location>
</feature>
<feature type="transmembrane region" description="Helical" evidence="5">
    <location>
        <begin position="12"/>
        <end position="36"/>
    </location>
</feature>
<evidence type="ECO:0000256" key="2">
    <source>
        <dbReference type="ARBA" id="ARBA00022692"/>
    </source>
</evidence>
<dbReference type="InterPro" id="IPR002797">
    <property type="entry name" value="Polysacc_synth"/>
</dbReference>
<evidence type="ECO:0000256" key="4">
    <source>
        <dbReference type="ARBA" id="ARBA00023136"/>
    </source>
</evidence>
<keyword evidence="3 5" id="KW-1133">Transmembrane helix</keyword>
<feature type="transmembrane region" description="Helical" evidence="5">
    <location>
        <begin position="251"/>
        <end position="271"/>
    </location>
</feature>
<dbReference type="Proteomes" id="UP000306402">
    <property type="component" value="Unassembled WGS sequence"/>
</dbReference>
<evidence type="ECO:0000313" key="6">
    <source>
        <dbReference type="EMBL" id="TLV03710.1"/>
    </source>
</evidence>
<evidence type="ECO:0000256" key="5">
    <source>
        <dbReference type="SAM" id="Phobius"/>
    </source>
</evidence>
<gene>
    <name evidence="6" type="ORF">FEN17_08960</name>
</gene>
<feature type="transmembrane region" description="Helical" evidence="5">
    <location>
        <begin position="145"/>
        <end position="164"/>
    </location>
</feature>
<feature type="transmembrane region" description="Helical" evidence="5">
    <location>
        <begin position="292"/>
        <end position="315"/>
    </location>
</feature>
<protein>
    <submittedName>
        <fullName evidence="6">Flippase</fullName>
    </submittedName>
</protein>